<comment type="caution">
    <text evidence="5">The sequence shown here is derived from an EMBL/GenBank/DDBJ whole genome shotgun (WGS) entry which is preliminary data.</text>
</comment>
<keyword evidence="6" id="KW-1185">Reference proteome</keyword>
<evidence type="ECO:0000256" key="2">
    <source>
        <dbReference type="ARBA" id="ARBA00023125"/>
    </source>
</evidence>
<dbReference type="InterPro" id="IPR008920">
    <property type="entry name" value="TF_FadR/GntR_C"/>
</dbReference>
<dbReference type="InterPro" id="IPR000524">
    <property type="entry name" value="Tscrpt_reg_HTH_GntR"/>
</dbReference>
<proteinExistence type="predicted"/>
<dbReference type="PROSITE" id="PS50949">
    <property type="entry name" value="HTH_GNTR"/>
    <property type="match status" value="1"/>
</dbReference>
<dbReference type="RefSeq" id="WP_103073710.1">
    <property type="nucleotide sequence ID" value="NZ_NPZB01000001.1"/>
</dbReference>
<evidence type="ECO:0000256" key="1">
    <source>
        <dbReference type="ARBA" id="ARBA00023015"/>
    </source>
</evidence>
<accession>A0A2K1Q0G6</accession>
<dbReference type="PANTHER" id="PTHR43537:SF44">
    <property type="entry name" value="GNTR FAMILY REGULATORY PROTEIN"/>
    <property type="match status" value="1"/>
</dbReference>
<dbReference type="AlphaFoldDB" id="A0A2K1Q0G6"/>
<evidence type="ECO:0000313" key="6">
    <source>
        <dbReference type="Proteomes" id="UP000236220"/>
    </source>
</evidence>
<dbReference type="Gene3D" id="1.20.120.530">
    <property type="entry name" value="GntR ligand-binding domain-like"/>
    <property type="match status" value="1"/>
</dbReference>
<dbReference type="InterPro" id="IPR036390">
    <property type="entry name" value="WH_DNA-bd_sf"/>
</dbReference>
<sequence length="244" mass="27073">MTRKVSSNNLTRRLVETLGIAIVTGVYGPERPFPTEAQLCIELEASRSVLREAVKMLTAKGLLSARPRRGTVVEPEGQWNLLDPDVLRWMLERKFSLEVLAEFTQMRLAIEPRAAMLAAHRADPEALQAIERSLVRMRAAERGEDDALESDIAFHVAVLLASGNRLYAQLRDLVATALRFSIPLTNRAKGVALANVADHRRVYAAIVAGDGERAQKGMHALLLEVMELIEAQPVPGAQRRRRKA</sequence>
<dbReference type="PRINTS" id="PR00035">
    <property type="entry name" value="HTHGNTR"/>
</dbReference>
<dbReference type="GO" id="GO:0003677">
    <property type="term" value="F:DNA binding"/>
    <property type="evidence" value="ECO:0007669"/>
    <property type="project" value="UniProtKB-KW"/>
</dbReference>
<dbReference type="GO" id="GO:0003700">
    <property type="term" value="F:DNA-binding transcription factor activity"/>
    <property type="evidence" value="ECO:0007669"/>
    <property type="project" value="InterPro"/>
</dbReference>
<keyword evidence="2" id="KW-0238">DNA-binding</keyword>
<dbReference type="InterPro" id="IPR036388">
    <property type="entry name" value="WH-like_DNA-bd_sf"/>
</dbReference>
<reference evidence="5 6" key="1">
    <citation type="submission" date="2017-08" db="EMBL/GenBank/DDBJ databases">
        <title>Lysobacter sylvestris genome.</title>
        <authorList>
            <person name="Zhang D.-C."/>
            <person name="Albuquerque L."/>
            <person name="Franca L."/>
            <person name="Froufe H.J.C."/>
            <person name="Barroso C."/>
            <person name="Egas C."/>
            <person name="Da Costa M."/>
            <person name="Margesin R."/>
        </authorList>
    </citation>
    <scope>NUCLEOTIDE SEQUENCE [LARGE SCALE GENOMIC DNA]</scope>
    <source>
        <strain evidence="5 6">AM20-91</strain>
    </source>
</reference>
<evidence type="ECO:0000313" key="5">
    <source>
        <dbReference type="EMBL" id="PNS08539.1"/>
    </source>
</evidence>
<dbReference type="CDD" id="cd07377">
    <property type="entry name" value="WHTH_GntR"/>
    <property type="match status" value="1"/>
</dbReference>
<dbReference type="PANTHER" id="PTHR43537">
    <property type="entry name" value="TRANSCRIPTIONAL REGULATOR, GNTR FAMILY"/>
    <property type="match status" value="1"/>
</dbReference>
<keyword evidence="3" id="KW-0804">Transcription</keyword>
<feature type="domain" description="HTH gntR-type" evidence="4">
    <location>
        <begin position="8"/>
        <end position="76"/>
    </location>
</feature>
<dbReference type="Pfam" id="PF07729">
    <property type="entry name" value="FCD"/>
    <property type="match status" value="1"/>
</dbReference>
<name>A0A2K1Q0G6_9GAMM</name>
<dbReference type="SMART" id="SM00345">
    <property type="entry name" value="HTH_GNTR"/>
    <property type="match status" value="1"/>
</dbReference>
<keyword evidence="1" id="KW-0805">Transcription regulation</keyword>
<dbReference type="EMBL" id="NPZB01000001">
    <property type="protein sequence ID" value="PNS08539.1"/>
    <property type="molecule type" value="Genomic_DNA"/>
</dbReference>
<protein>
    <submittedName>
        <fullName evidence="5">Transcriptional regulator</fullName>
    </submittedName>
</protein>
<organism evidence="5 6">
    <name type="scientific">Solilutibacter silvestris</name>
    <dbReference type="NCBI Taxonomy" id="1645665"/>
    <lineage>
        <taxon>Bacteria</taxon>
        <taxon>Pseudomonadati</taxon>
        <taxon>Pseudomonadota</taxon>
        <taxon>Gammaproteobacteria</taxon>
        <taxon>Lysobacterales</taxon>
        <taxon>Lysobacteraceae</taxon>
        <taxon>Solilutibacter</taxon>
    </lineage>
</organism>
<dbReference type="Gene3D" id="1.10.10.10">
    <property type="entry name" value="Winged helix-like DNA-binding domain superfamily/Winged helix DNA-binding domain"/>
    <property type="match status" value="1"/>
</dbReference>
<dbReference type="OrthoDB" id="9028214at2"/>
<dbReference type="SUPFAM" id="SSF46785">
    <property type="entry name" value="Winged helix' DNA-binding domain"/>
    <property type="match status" value="1"/>
</dbReference>
<dbReference type="Proteomes" id="UP000236220">
    <property type="component" value="Unassembled WGS sequence"/>
</dbReference>
<dbReference type="SUPFAM" id="SSF48008">
    <property type="entry name" value="GntR ligand-binding domain-like"/>
    <property type="match status" value="1"/>
</dbReference>
<dbReference type="Pfam" id="PF00392">
    <property type="entry name" value="GntR"/>
    <property type="match status" value="1"/>
</dbReference>
<evidence type="ECO:0000259" key="4">
    <source>
        <dbReference type="PROSITE" id="PS50949"/>
    </source>
</evidence>
<dbReference type="InterPro" id="IPR011711">
    <property type="entry name" value="GntR_C"/>
</dbReference>
<evidence type="ECO:0000256" key="3">
    <source>
        <dbReference type="ARBA" id="ARBA00023163"/>
    </source>
</evidence>
<gene>
    <name evidence="5" type="ORF">Lysil_0168</name>
</gene>
<dbReference type="SMART" id="SM00895">
    <property type="entry name" value="FCD"/>
    <property type="match status" value="1"/>
</dbReference>